<proteinExistence type="predicted"/>
<sequence>MLHEMKLRSEEFSSVKYNNKIMEVRLNDEKRRKINVGDKIIFYRLPELTESVLVKVKRIYKFLTFKELYDRFPSSYFGYGNLDIYQILNKIYSIYSPRQEKEKGVVAIMFQVEKYK</sequence>
<dbReference type="GeneID" id="29420428"/>
<dbReference type="AlphaFoldDB" id="W6N6X4"/>
<keyword evidence="3" id="KW-1185">Reference proteome</keyword>
<evidence type="ECO:0000313" key="2">
    <source>
        <dbReference type="EMBL" id="CDL92458.1"/>
    </source>
</evidence>
<accession>W6N6X4</accession>
<comment type="caution">
    <text evidence="2">The sequence shown here is derived from an EMBL/GenBank/DDBJ whole genome shotgun (WGS) entry which is preliminary data.</text>
</comment>
<dbReference type="OrthoDB" id="9790388at2"/>
<dbReference type="SUPFAM" id="SSF88697">
    <property type="entry name" value="PUA domain-like"/>
    <property type="match status" value="1"/>
</dbReference>
<feature type="domain" description="ASCH" evidence="1">
    <location>
        <begin position="5"/>
        <end position="114"/>
    </location>
</feature>
<dbReference type="SMART" id="SM01022">
    <property type="entry name" value="ASCH"/>
    <property type="match status" value="1"/>
</dbReference>
<dbReference type="PIRSF" id="PIRSF016134">
    <property type="entry name" value="UCP016134"/>
    <property type="match status" value="1"/>
</dbReference>
<dbReference type="InterPro" id="IPR007374">
    <property type="entry name" value="ASCH_domain"/>
</dbReference>
<evidence type="ECO:0000259" key="1">
    <source>
        <dbReference type="SMART" id="SM01022"/>
    </source>
</evidence>
<dbReference type="Proteomes" id="UP000019482">
    <property type="component" value="Unassembled WGS sequence"/>
</dbReference>
<dbReference type="Gene3D" id="2.30.130.30">
    <property type="entry name" value="Hypothetical protein"/>
    <property type="match status" value="1"/>
</dbReference>
<dbReference type="RefSeq" id="WP_017894913.1">
    <property type="nucleotide sequence ID" value="NZ_CBXI010000043.1"/>
</dbReference>
<dbReference type="InterPro" id="IPR015947">
    <property type="entry name" value="PUA-like_sf"/>
</dbReference>
<dbReference type="EMBL" id="CBXI010000043">
    <property type="protein sequence ID" value="CDL92458.1"/>
    <property type="molecule type" value="Genomic_DNA"/>
</dbReference>
<gene>
    <name evidence="2" type="ORF">CTDIVETGP_2528</name>
</gene>
<dbReference type="InterPro" id="IPR016645">
    <property type="entry name" value="UCP016134"/>
</dbReference>
<evidence type="ECO:0000313" key="3">
    <source>
        <dbReference type="Proteomes" id="UP000019482"/>
    </source>
</evidence>
<reference evidence="2 3" key="1">
    <citation type="journal article" date="2015" name="Genome Announc.">
        <title>Draft Genome Sequence of Clostridium tyrobutyricum Strain DIVETGP, Isolated from Cow's Milk for Grana Padano Production.</title>
        <authorList>
            <person name="Soggiu A."/>
            <person name="Piras C."/>
            <person name="Gaiarsa S."/>
            <person name="Sassera D."/>
            <person name="Roncada P."/>
            <person name="Bendixen E."/>
            <person name="Brasca M."/>
            <person name="Bonizzi L."/>
        </authorList>
    </citation>
    <scope>NUCLEOTIDE SEQUENCE [LARGE SCALE GENOMIC DNA]</scope>
    <source>
        <strain evidence="2 3">DIVETGP</strain>
    </source>
</reference>
<name>W6N6X4_CLOTY</name>
<dbReference type="Pfam" id="PF04266">
    <property type="entry name" value="ASCH"/>
    <property type="match status" value="1"/>
</dbReference>
<protein>
    <recommendedName>
        <fullName evidence="1">ASCH domain-containing protein</fullName>
    </recommendedName>
</protein>
<organism evidence="2 3">
    <name type="scientific">Clostridium tyrobutyricum DIVETGP</name>
    <dbReference type="NCBI Taxonomy" id="1408889"/>
    <lineage>
        <taxon>Bacteria</taxon>
        <taxon>Bacillati</taxon>
        <taxon>Bacillota</taxon>
        <taxon>Clostridia</taxon>
        <taxon>Eubacteriales</taxon>
        <taxon>Clostridiaceae</taxon>
        <taxon>Clostridium</taxon>
    </lineage>
</organism>